<dbReference type="EMBL" id="JAMTCC010000002">
    <property type="protein sequence ID" value="MCT7944156.1"/>
    <property type="molecule type" value="Genomic_DNA"/>
</dbReference>
<name>A0A9X2WRV7_9GAMM</name>
<proteinExistence type="predicted"/>
<dbReference type="Pfam" id="PF05621">
    <property type="entry name" value="TniB"/>
    <property type="match status" value="1"/>
</dbReference>
<protein>
    <submittedName>
        <fullName evidence="1">TniB family NTP-binding protein</fullName>
    </submittedName>
</protein>
<dbReference type="SUPFAM" id="SSF52540">
    <property type="entry name" value="P-loop containing nucleoside triphosphate hydrolases"/>
    <property type="match status" value="1"/>
</dbReference>
<keyword evidence="2" id="KW-1185">Reference proteome</keyword>
<dbReference type="Gene3D" id="3.40.50.300">
    <property type="entry name" value="P-loop containing nucleotide triphosphate hydrolases"/>
    <property type="match status" value="1"/>
</dbReference>
<dbReference type="InterPro" id="IPR027417">
    <property type="entry name" value="P-loop_NTPase"/>
</dbReference>
<dbReference type="RefSeq" id="WP_261271640.1">
    <property type="nucleotide sequence ID" value="NZ_JAMTCC010000002.1"/>
</dbReference>
<reference evidence="1" key="1">
    <citation type="journal article" date="2023" name="Int. J. Syst. Evol. Microbiol.">
        <title>&lt;i&gt;Shewanella septentrionalis&lt;/i&gt; sp. nov. and &lt;i&gt;Shewanella holmiensis&lt;/i&gt; sp. nov., isolated from Baltic Sea water and sediments.</title>
        <authorList>
            <person name="Martin-Rodriguez A.J."/>
            <person name="Thorell K."/>
            <person name="Joffre E."/>
            <person name="Jensie-Markopoulos S."/>
            <person name="Moore E.R.B."/>
            <person name="Sjoling A."/>
        </authorList>
    </citation>
    <scope>NUCLEOTIDE SEQUENCE</scope>
    <source>
        <strain evidence="1">SP1W3</strain>
    </source>
</reference>
<evidence type="ECO:0000313" key="2">
    <source>
        <dbReference type="Proteomes" id="UP001155604"/>
    </source>
</evidence>
<sequence>MVVSIPTPVDTFIVKHTLVKHAHEQIGRVHQMCHLPNNKKGVLIYGKSGEGKTYIAECYAAQFPPVKEVDHIRLPIFTYRFQEAKSKVDDILRLLITELGVQPPIGKVAAGELDKQFRFLIKARSVELIILDEIQQVFPAKQGKIALDMLKYFCALLDTLTCSIVFIGSERAMRLLTFGEVDKTVDDNEQLSRRMLRSVKLHRILPRTQEWVDCINSFLQQISAPQIGIEDKELLDRLYVAYMERSFSTLDGLFMREDMSHIKDRHTLMMRLKANFYIYSQNVNNPFDESEYSYRAIDAAVTHEYQKLKRELKTCL</sequence>
<organism evidence="1 2">
    <name type="scientific">Shewanella septentrionalis</name>
    <dbReference type="NCBI Taxonomy" id="2952223"/>
    <lineage>
        <taxon>Bacteria</taxon>
        <taxon>Pseudomonadati</taxon>
        <taxon>Pseudomonadota</taxon>
        <taxon>Gammaproteobacteria</taxon>
        <taxon>Alteromonadales</taxon>
        <taxon>Shewanellaceae</taxon>
        <taxon>Shewanella</taxon>
    </lineage>
</organism>
<dbReference type="Proteomes" id="UP001155604">
    <property type="component" value="Unassembled WGS sequence"/>
</dbReference>
<accession>A0A9X2WRV7</accession>
<dbReference type="AlphaFoldDB" id="A0A9X2WRV7"/>
<comment type="caution">
    <text evidence="1">The sequence shown here is derived from an EMBL/GenBank/DDBJ whole genome shotgun (WGS) entry which is preliminary data.</text>
</comment>
<gene>
    <name evidence="1" type="ORF">NE536_02090</name>
</gene>
<dbReference type="InterPro" id="IPR008868">
    <property type="entry name" value="TniB"/>
</dbReference>
<evidence type="ECO:0000313" key="1">
    <source>
        <dbReference type="EMBL" id="MCT7944156.1"/>
    </source>
</evidence>